<dbReference type="AlphaFoldDB" id="X1AYN3"/>
<dbReference type="PANTHER" id="PTHR43778:SF2">
    <property type="entry name" value="PYRUVATE CARBOXYLASE, MITOCHONDRIAL"/>
    <property type="match status" value="1"/>
</dbReference>
<sequence length="509" mass="57635">MRKIKINDITIRDIFQNTDLRNIDTQTFDIILEHFNSIKYDSLEILGGSSFEKILESNLNMTPLEVVSYIKNKIPSTPLQILIGARNLGGLEVYSKSIIKRFIKQCAKNGIDIFRVYDSLNDLENLKYTISTVIENGAGCQGTIIYDDLQDSGFYIRTAKKLISYGCTSICIKDAESTMLPKKAAELFASLSSEIEISKFLCASNLRGLQILNYFEACTNGCDGVDLSLLPSSYNDYSPTVFSYILSLKDTDISHNLDCAKVVQLSENIKKYIYPYIKQDLFSTKFILNNTNKNLLPKWLISSISSQLQEIGETKAIDSVLEEVFRIKSEIGNPSLSTPIGQIIASQAILNTVISDFRWEILCDEIKKLIWGYFGKLPRKIDKKILEKLEDTADEEKSKVSLEVEDIYDQCRSELENLSDKDEDILSYCFFPEKTKKFLEKKKYSQEKTPAGKGLDFTKTGLTFNGSRADSIAKLENLDIKKLREITNLVESSNIEEIKLEVEGVKISI</sequence>
<gene>
    <name evidence="2" type="ORF">S01H4_02956</name>
</gene>
<dbReference type="InterPro" id="IPR000891">
    <property type="entry name" value="PYR_CT"/>
</dbReference>
<protein>
    <recommendedName>
        <fullName evidence="1">Pyruvate carboxyltransferase domain-containing protein</fullName>
    </recommendedName>
</protein>
<dbReference type="GO" id="GO:0005737">
    <property type="term" value="C:cytoplasm"/>
    <property type="evidence" value="ECO:0007669"/>
    <property type="project" value="TreeGrafter"/>
</dbReference>
<dbReference type="InterPro" id="IPR013785">
    <property type="entry name" value="Aldolase_TIM"/>
</dbReference>
<reference evidence="2" key="1">
    <citation type="journal article" date="2014" name="Front. Microbiol.">
        <title>High frequency of phylogenetically diverse reductive dehalogenase-homologous genes in deep subseafloor sedimentary metagenomes.</title>
        <authorList>
            <person name="Kawai M."/>
            <person name="Futagami T."/>
            <person name="Toyoda A."/>
            <person name="Takaki Y."/>
            <person name="Nishi S."/>
            <person name="Hori S."/>
            <person name="Arai W."/>
            <person name="Tsubouchi T."/>
            <person name="Morono Y."/>
            <person name="Uchiyama I."/>
            <person name="Ito T."/>
            <person name="Fujiyama A."/>
            <person name="Inagaki F."/>
            <person name="Takami H."/>
        </authorList>
    </citation>
    <scope>NUCLEOTIDE SEQUENCE</scope>
    <source>
        <strain evidence="2">Expedition CK06-06</strain>
    </source>
</reference>
<dbReference type="SUPFAM" id="SSF89000">
    <property type="entry name" value="post-HMGL domain-like"/>
    <property type="match status" value="1"/>
</dbReference>
<accession>X1AYN3</accession>
<dbReference type="Pfam" id="PF02436">
    <property type="entry name" value="PYC_OADA"/>
    <property type="match status" value="1"/>
</dbReference>
<dbReference type="InterPro" id="IPR055268">
    <property type="entry name" value="PCB-like"/>
</dbReference>
<dbReference type="PANTHER" id="PTHR43778">
    <property type="entry name" value="PYRUVATE CARBOXYLASE"/>
    <property type="match status" value="1"/>
</dbReference>
<name>X1AYN3_9ZZZZ</name>
<proteinExistence type="predicted"/>
<evidence type="ECO:0000259" key="1">
    <source>
        <dbReference type="PROSITE" id="PS50991"/>
    </source>
</evidence>
<organism evidence="2">
    <name type="scientific">marine sediment metagenome</name>
    <dbReference type="NCBI Taxonomy" id="412755"/>
    <lineage>
        <taxon>unclassified sequences</taxon>
        <taxon>metagenomes</taxon>
        <taxon>ecological metagenomes</taxon>
    </lineage>
</organism>
<dbReference type="GO" id="GO:0004736">
    <property type="term" value="F:pyruvate carboxylase activity"/>
    <property type="evidence" value="ECO:0007669"/>
    <property type="project" value="TreeGrafter"/>
</dbReference>
<dbReference type="PROSITE" id="PS50991">
    <property type="entry name" value="PYR_CT"/>
    <property type="match status" value="1"/>
</dbReference>
<dbReference type="EMBL" id="BART01000686">
    <property type="protein sequence ID" value="GAG74282.1"/>
    <property type="molecule type" value="Genomic_DNA"/>
</dbReference>
<dbReference type="GO" id="GO:0006094">
    <property type="term" value="P:gluconeogenesis"/>
    <property type="evidence" value="ECO:0007669"/>
    <property type="project" value="TreeGrafter"/>
</dbReference>
<dbReference type="InterPro" id="IPR003379">
    <property type="entry name" value="Carboxylase_cons_dom"/>
</dbReference>
<comment type="caution">
    <text evidence="2">The sequence shown here is derived from an EMBL/GenBank/DDBJ whole genome shotgun (WGS) entry which is preliminary data.</text>
</comment>
<dbReference type="SUPFAM" id="SSF51569">
    <property type="entry name" value="Aldolase"/>
    <property type="match status" value="1"/>
</dbReference>
<feature type="non-terminal residue" evidence="2">
    <location>
        <position position="509"/>
    </location>
</feature>
<evidence type="ECO:0000313" key="2">
    <source>
        <dbReference type="EMBL" id="GAG74282.1"/>
    </source>
</evidence>
<feature type="domain" description="Pyruvate carboxyltransferase" evidence="1">
    <location>
        <begin position="4"/>
        <end position="263"/>
    </location>
</feature>
<dbReference type="Gene3D" id="3.20.20.70">
    <property type="entry name" value="Aldolase class I"/>
    <property type="match status" value="1"/>
</dbReference>